<dbReference type="EMBL" id="BPFH01000005">
    <property type="protein sequence ID" value="GIT96087.1"/>
    <property type="molecule type" value="Genomic_DNA"/>
</dbReference>
<keyword evidence="1" id="KW-0418">Kinase</keyword>
<accession>A0ABQ4NPS8</accession>
<dbReference type="GO" id="GO:0016301">
    <property type="term" value="F:kinase activity"/>
    <property type="evidence" value="ECO:0007669"/>
    <property type="project" value="UniProtKB-KW"/>
</dbReference>
<protein>
    <submittedName>
        <fullName evidence="1">Gamma-glutamyl kinase</fullName>
    </submittedName>
</protein>
<keyword evidence="2" id="KW-1185">Reference proteome</keyword>
<dbReference type="SUPFAM" id="SSF52540">
    <property type="entry name" value="P-loop containing nucleoside triphosphate hydrolases"/>
    <property type="match status" value="1"/>
</dbReference>
<evidence type="ECO:0000313" key="2">
    <source>
        <dbReference type="Proteomes" id="UP000786693"/>
    </source>
</evidence>
<dbReference type="Gene3D" id="3.40.50.300">
    <property type="entry name" value="P-loop containing nucleotide triphosphate hydrolases"/>
    <property type="match status" value="1"/>
</dbReference>
<organism evidence="1 2">
    <name type="scientific">Jannaschia pagri</name>
    <dbReference type="NCBI Taxonomy" id="2829797"/>
    <lineage>
        <taxon>Bacteria</taxon>
        <taxon>Pseudomonadati</taxon>
        <taxon>Pseudomonadota</taxon>
        <taxon>Alphaproteobacteria</taxon>
        <taxon>Rhodobacterales</taxon>
        <taxon>Roseobacteraceae</taxon>
        <taxon>Jannaschia</taxon>
    </lineage>
</organism>
<dbReference type="InterPro" id="IPR027417">
    <property type="entry name" value="P-loop_NTPase"/>
</dbReference>
<keyword evidence="1" id="KW-0808">Transferase</keyword>
<reference evidence="1 2" key="1">
    <citation type="submission" date="2021-05" db="EMBL/GenBank/DDBJ databases">
        <title>Bacteria Genome sequencing.</title>
        <authorList>
            <person name="Takabe Y."/>
            <person name="Nakajima Y."/>
            <person name="Suzuki S."/>
            <person name="Shiozaki T."/>
        </authorList>
    </citation>
    <scope>NUCLEOTIDE SEQUENCE [LARGE SCALE GENOMIC DNA]</scope>
    <source>
        <strain evidence="1 2">AI_62</strain>
    </source>
</reference>
<comment type="caution">
    <text evidence="1">The sequence shown here is derived from an EMBL/GenBank/DDBJ whole genome shotgun (WGS) entry which is preliminary data.</text>
</comment>
<dbReference type="RefSeq" id="WP_220749594.1">
    <property type="nucleotide sequence ID" value="NZ_BPFH01000005.1"/>
</dbReference>
<proteinExistence type="predicted"/>
<sequence>MLIFWKHRFVLLAVPKTGTTALEDALAPLSDAAIVNPPGLKHCGVAKYRRELAPFFEQKGRRPLELVAVMREPVDWLGSWFRYRSRPQLDGQQNSTKGLTFDEFVEAYLQDPQPDFAKVGSQARFLQGGVTHLFRHDRPADLTAFLSDRLGPLPDIPRMNVSPPGDLGLSARLHARLREENAEDFALWDSLQNADDAP</sequence>
<dbReference type="Proteomes" id="UP000786693">
    <property type="component" value="Unassembled WGS sequence"/>
</dbReference>
<name>A0ABQ4NPS8_9RHOB</name>
<gene>
    <name evidence="1" type="ORF">JANAI62_27100</name>
</gene>
<evidence type="ECO:0000313" key="1">
    <source>
        <dbReference type="EMBL" id="GIT96087.1"/>
    </source>
</evidence>